<comment type="caution">
    <text evidence="2">The sequence shown here is derived from an EMBL/GenBank/DDBJ whole genome shotgun (WGS) entry which is preliminary data.</text>
</comment>
<evidence type="ECO:0000313" key="3">
    <source>
        <dbReference type="Proteomes" id="UP001595975"/>
    </source>
</evidence>
<keyword evidence="1" id="KW-0472">Membrane</keyword>
<accession>A0ABW0X6Q7</accession>
<feature type="transmembrane region" description="Helical" evidence="1">
    <location>
        <begin position="145"/>
        <end position="162"/>
    </location>
</feature>
<dbReference type="RefSeq" id="WP_380226545.1">
    <property type="nucleotide sequence ID" value="NZ_JBHSOF010000021.1"/>
</dbReference>
<keyword evidence="3" id="KW-1185">Reference proteome</keyword>
<proteinExistence type="predicted"/>
<dbReference type="Proteomes" id="UP001595975">
    <property type="component" value="Unassembled WGS sequence"/>
</dbReference>
<evidence type="ECO:0000313" key="2">
    <source>
        <dbReference type="EMBL" id="MFC5664856.1"/>
    </source>
</evidence>
<organism evidence="2 3">
    <name type="scientific">Kitasatospora misakiensis</name>
    <dbReference type="NCBI Taxonomy" id="67330"/>
    <lineage>
        <taxon>Bacteria</taxon>
        <taxon>Bacillati</taxon>
        <taxon>Actinomycetota</taxon>
        <taxon>Actinomycetes</taxon>
        <taxon>Kitasatosporales</taxon>
        <taxon>Streptomycetaceae</taxon>
        <taxon>Kitasatospora</taxon>
    </lineage>
</organism>
<gene>
    <name evidence="2" type="ORF">ACFP3U_17940</name>
</gene>
<keyword evidence="1" id="KW-1133">Transmembrane helix</keyword>
<dbReference type="EMBL" id="JBHSOF010000021">
    <property type="protein sequence ID" value="MFC5664856.1"/>
    <property type="molecule type" value="Genomic_DNA"/>
</dbReference>
<keyword evidence="1" id="KW-0812">Transmembrane</keyword>
<name>A0ABW0X6Q7_9ACTN</name>
<protein>
    <submittedName>
        <fullName evidence="2">Uncharacterized protein</fullName>
    </submittedName>
</protein>
<feature type="transmembrane region" description="Helical" evidence="1">
    <location>
        <begin position="27"/>
        <end position="48"/>
    </location>
</feature>
<sequence>MNSPTVTAPPTGSSTRRARHTLRAERAALRCTGALLALAAAGAGGVPGGVVDRAGSAGVPVAAALAMFGAWAAVPSEESPRPAFTWPARLAARRTTVLATAAVLLAAPGDPGPWRAAGLVVLLTAHLLLVDAFGPHRRTPRPAHALAALAAALLVLPVALAATPAGEWSRPIALLGITAAAWGIGRALRPPRPGAEETGEPGV</sequence>
<evidence type="ECO:0000256" key="1">
    <source>
        <dbReference type="SAM" id="Phobius"/>
    </source>
</evidence>
<feature type="transmembrane region" description="Helical" evidence="1">
    <location>
        <begin position="113"/>
        <end position="133"/>
    </location>
</feature>
<reference evidence="3" key="1">
    <citation type="journal article" date="2019" name="Int. J. Syst. Evol. Microbiol.">
        <title>The Global Catalogue of Microorganisms (GCM) 10K type strain sequencing project: providing services to taxonomists for standard genome sequencing and annotation.</title>
        <authorList>
            <consortium name="The Broad Institute Genomics Platform"/>
            <consortium name="The Broad Institute Genome Sequencing Center for Infectious Disease"/>
            <person name="Wu L."/>
            <person name="Ma J."/>
        </authorList>
    </citation>
    <scope>NUCLEOTIDE SEQUENCE [LARGE SCALE GENOMIC DNA]</scope>
    <source>
        <strain evidence="3">CGMCC 4.1437</strain>
    </source>
</reference>